<accession>A0AAD8MBC0</accession>
<dbReference type="InterPro" id="IPR017451">
    <property type="entry name" value="F-box-assoc_interact_dom"/>
</dbReference>
<evidence type="ECO:0000313" key="2">
    <source>
        <dbReference type="EMBL" id="KAK1366514.1"/>
    </source>
</evidence>
<dbReference type="Proteomes" id="UP001237642">
    <property type="component" value="Unassembled WGS sequence"/>
</dbReference>
<dbReference type="PANTHER" id="PTHR31672:SF13">
    <property type="entry name" value="F-BOX PROTEIN CPR30-LIKE"/>
    <property type="match status" value="1"/>
</dbReference>
<evidence type="ECO:0000259" key="1">
    <source>
        <dbReference type="SMART" id="SM00256"/>
    </source>
</evidence>
<dbReference type="InterPro" id="IPR050796">
    <property type="entry name" value="SCF_F-box_component"/>
</dbReference>
<dbReference type="NCBIfam" id="TIGR01640">
    <property type="entry name" value="F_box_assoc_1"/>
    <property type="match status" value="1"/>
</dbReference>
<reference evidence="2" key="2">
    <citation type="submission" date="2023-05" db="EMBL/GenBank/DDBJ databases">
        <authorList>
            <person name="Schelkunov M.I."/>
        </authorList>
    </citation>
    <scope>NUCLEOTIDE SEQUENCE</scope>
    <source>
        <strain evidence="2">Hsosn_3</strain>
        <tissue evidence="2">Leaf</tissue>
    </source>
</reference>
<dbReference type="Pfam" id="PF00646">
    <property type="entry name" value="F-box"/>
    <property type="match status" value="1"/>
</dbReference>
<dbReference type="EMBL" id="JAUIZM010000009">
    <property type="protein sequence ID" value="KAK1366514.1"/>
    <property type="molecule type" value="Genomic_DNA"/>
</dbReference>
<sequence>MLTTACASTVSSPVPSLLEGYLGGSSYITDDLVNNILLLLPVKHLLRCRCVCKSWCSLIDSTTFVKKHLQKNIECNHSSGIVCTSDSGFYLADVDSLSDIIAVEVPDPLKTFLSGTLFVGSCNGLVCLWNYDHKVDNDIYLWNPAIRKATQLPKPLDHVRFPSLLLGSALVGFGYDNVNDDYKVMTTVDSRIWGIMVAVYSFKGNSWTRAETITNRYRISGHFGKYANGSLYWIASKESDIIFAYDLGVERHRELSFPDGVDQTDDNDMSLTVLNDCLCLVDIYFNSHAKLYLLNNTEMGNSWSKLFSVEQPGIFGSFGILCPVALSKSQNDILLRVDEDILMWYNFVRNEVKNVTIHGFPSHLNLFAYTKSLVQPCRNFKVDRKQKQKEKMIDVLCDGFKLM</sequence>
<dbReference type="InterPro" id="IPR011043">
    <property type="entry name" value="Gal_Oxase/kelch_b-propeller"/>
</dbReference>
<protein>
    <submittedName>
        <fullName evidence="2">F-box domain-containing protein</fullName>
    </submittedName>
</protein>
<reference evidence="2" key="1">
    <citation type="submission" date="2023-02" db="EMBL/GenBank/DDBJ databases">
        <title>Genome of toxic invasive species Heracleum sosnowskyi carries increased number of genes despite the absence of recent whole-genome duplications.</title>
        <authorList>
            <person name="Schelkunov M."/>
            <person name="Shtratnikova V."/>
            <person name="Makarenko M."/>
            <person name="Klepikova A."/>
            <person name="Omelchenko D."/>
            <person name="Novikova G."/>
            <person name="Obukhova E."/>
            <person name="Bogdanov V."/>
            <person name="Penin A."/>
            <person name="Logacheva M."/>
        </authorList>
    </citation>
    <scope>NUCLEOTIDE SEQUENCE</scope>
    <source>
        <strain evidence="2">Hsosn_3</strain>
        <tissue evidence="2">Leaf</tissue>
    </source>
</reference>
<evidence type="ECO:0000313" key="3">
    <source>
        <dbReference type="Proteomes" id="UP001237642"/>
    </source>
</evidence>
<organism evidence="2 3">
    <name type="scientific">Heracleum sosnowskyi</name>
    <dbReference type="NCBI Taxonomy" id="360622"/>
    <lineage>
        <taxon>Eukaryota</taxon>
        <taxon>Viridiplantae</taxon>
        <taxon>Streptophyta</taxon>
        <taxon>Embryophyta</taxon>
        <taxon>Tracheophyta</taxon>
        <taxon>Spermatophyta</taxon>
        <taxon>Magnoliopsida</taxon>
        <taxon>eudicotyledons</taxon>
        <taxon>Gunneridae</taxon>
        <taxon>Pentapetalae</taxon>
        <taxon>asterids</taxon>
        <taxon>campanulids</taxon>
        <taxon>Apiales</taxon>
        <taxon>Apiaceae</taxon>
        <taxon>Apioideae</taxon>
        <taxon>apioid superclade</taxon>
        <taxon>Tordylieae</taxon>
        <taxon>Tordyliinae</taxon>
        <taxon>Heracleum</taxon>
    </lineage>
</organism>
<feature type="domain" description="F-box" evidence="1">
    <location>
        <begin position="28"/>
        <end position="68"/>
    </location>
</feature>
<dbReference type="SUPFAM" id="SSF50965">
    <property type="entry name" value="Galactose oxidase, central domain"/>
    <property type="match status" value="1"/>
</dbReference>
<dbReference type="SUPFAM" id="SSF81383">
    <property type="entry name" value="F-box domain"/>
    <property type="match status" value="1"/>
</dbReference>
<dbReference type="PANTHER" id="PTHR31672">
    <property type="entry name" value="BNACNNG10540D PROTEIN"/>
    <property type="match status" value="1"/>
</dbReference>
<gene>
    <name evidence="2" type="ORF">POM88_042075</name>
</gene>
<comment type="caution">
    <text evidence="2">The sequence shown here is derived from an EMBL/GenBank/DDBJ whole genome shotgun (WGS) entry which is preliminary data.</text>
</comment>
<dbReference type="SMART" id="SM00256">
    <property type="entry name" value="FBOX"/>
    <property type="match status" value="1"/>
</dbReference>
<dbReference type="InterPro" id="IPR006527">
    <property type="entry name" value="F-box-assoc_dom_typ1"/>
</dbReference>
<name>A0AAD8MBC0_9APIA</name>
<keyword evidence="3" id="KW-1185">Reference proteome</keyword>
<dbReference type="InterPro" id="IPR036047">
    <property type="entry name" value="F-box-like_dom_sf"/>
</dbReference>
<dbReference type="Pfam" id="PF07734">
    <property type="entry name" value="FBA_1"/>
    <property type="match status" value="1"/>
</dbReference>
<dbReference type="InterPro" id="IPR001810">
    <property type="entry name" value="F-box_dom"/>
</dbReference>
<proteinExistence type="predicted"/>
<dbReference type="Gene3D" id="1.20.1280.50">
    <property type="match status" value="1"/>
</dbReference>
<dbReference type="AlphaFoldDB" id="A0AAD8MBC0"/>